<feature type="transmembrane region" description="Helical" evidence="1">
    <location>
        <begin position="54"/>
        <end position="74"/>
    </location>
</feature>
<organism evidence="2 3">
    <name type="scientific">Flavobacterium chungbukense</name>
    <dbReference type="NCBI Taxonomy" id="877464"/>
    <lineage>
        <taxon>Bacteria</taxon>
        <taxon>Pseudomonadati</taxon>
        <taxon>Bacteroidota</taxon>
        <taxon>Flavobacteriia</taxon>
        <taxon>Flavobacteriales</taxon>
        <taxon>Flavobacteriaceae</taxon>
        <taxon>Flavobacterium</taxon>
    </lineage>
</organism>
<sequence>MLFSASIFIPEKPKFFNLTLSEKLSYLSIGTVILYGLILLLIERFLGYKLSQYFYYPLALLLLFHLAGTFIRLAEFENFNGYLKGKISFDEDFLVVNEIEYNYSNLQDLVIYGNSFSGEKTQNYKSGPMYGNGTKNLISFTCDGIKVEKYFQLNSERHLDELQEVLIHILTTEKLPYKREYLDFINDEHRSFLLFELFIGKLIREKRMECKEGINLIGLNSKDAAEFRLKYCS</sequence>
<protein>
    <recommendedName>
        <fullName evidence="4">SMODS-associated NUDIX domain-containing protein</fullName>
    </recommendedName>
</protein>
<evidence type="ECO:0008006" key="4">
    <source>
        <dbReference type="Google" id="ProtNLM"/>
    </source>
</evidence>
<keyword evidence="1" id="KW-0812">Transmembrane</keyword>
<gene>
    <name evidence="2" type="ORF">GCM10022250_19470</name>
</gene>
<keyword evidence="1" id="KW-1133">Transmembrane helix</keyword>
<name>A0ABP7Y317_9FLAO</name>
<reference evidence="3" key="1">
    <citation type="journal article" date="2019" name="Int. J. Syst. Evol. Microbiol.">
        <title>The Global Catalogue of Microorganisms (GCM) 10K type strain sequencing project: providing services to taxonomists for standard genome sequencing and annotation.</title>
        <authorList>
            <consortium name="The Broad Institute Genomics Platform"/>
            <consortium name="The Broad Institute Genome Sequencing Center for Infectious Disease"/>
            <person name="Wu L."/>
            <person name="Ma J."/>
        </authorList>
    </citation>
    <scope>NUCLEOTIDE SEQUENCE [LARGE SCALE GENOMIC DNA]</scope>
    <source>
        <strain evidence="3">JCM 17386</strain>
    </source>
</reference>
<dbReference type="Proteomes" id="UP001501333">
    <property type="component" value="Unassembled WGS sequence"/>
</dbReference>
<keyword evidence="1" id="KW-0472">Membrane</keyword>
<comment type="caution">
    <text evidence="2">The sequence shown here is derived from an EMBL/GenBank/DDBJ whole genome shotgun (WGS) entry which is preliminary data.</text>
</comment>
<proteinExistence type="predicted"/>
<evidence type="ECO:0000313" key="2">
    <source>
        <dbReference type="EMBL" id="GAA4129591.1"/>
    </source>
</evidence>
<keyword evidence="3" id="KW-1185">Reference proteome</keyword>
<dbReference type="EMBL" id="BAABAO010000005">
    <property type="protein sequence ID" value="GAA4129591.1"/>
    <property type="molecule type" value="Genomic_DNA"/>
</dbReference>
<evidence type="ECO:0000256" key="1">
    <source>
        <dbReference type="SAM" id="Phobius"/>
    </source>
</evidence>
<dbReference type="RefSeq" id="WP_229353966.1">
    <property type="nucleotide sequence ID" value="NZ_BAABAO010000005.1"/>
</dbReference>
<evidence type="ECO:0000313" key="3">
    <source>
        <dbReference type="Proteomes" id="UP001501333"/>
    </source>
</evidence>
<accession>A0ABP7Y317</accession>
<feature type="transmembrane region" description="Helical" evidence="1">
    <location>
        <begin position="24"/>
        <end position="42"/>
    </location>
</feature>